<proteinExistence type="predicted"/>
<dbReference type="AlphaFoldDB" id="S3BBM6"/>
<dbReference type="PATRIC" id="fig|1203554.3.peg.2104"/>
<keyword evidence="2" id="KW-1185">Reference proteome</keyword>
<evidence type="ECO:0000313" key="2">
    <source>
        <dbReference type="Proteomes" id="UP000014400"/>
    </source>
</evidence>
<dbReference type="Proteomes" id="UP000014400">
    <property type="component" value="Unassembled WGS sequence"/>
</dbReference>
<dbReference type="HOGENOM" id="CLU_1260927_0_0_4"/>
<name>S3BBM6_9BURK</name>
<dbReference type="STRING" id="1203554.HMPREF1476_02022"/>
<gene>
    <name evidence="1" type="ORF">HMPREF1476_02022</name>
</gene>
<sequence>MTMNLKVLSSRPDEAAMKLSSPFLAICLAATPQRSQEAITIFEGLTGICRPSINYTGQTAGRFVAPESCSDEVAVVLLINAAAGTAPFVRNLPILVLQFEPEVGTGTEVQGKVLCHSKWDSPMCGLCLEDASHLEGLPVKLSENLPTRQACPWGDDVAPTPPASAAYLMLSGGCIHTRTQTAQRILRRAASIMLRRLDAVRERLAESSALESLLTARNS</sequence>
<reference evidence="1 2" key="1">
    <citation type="submission" date="2013-04" db="EMBL/GenBank/DDBJ databases">
        <title>The Genome Sequence of Sutterella wadsworthensis HGA0223.</title>
        <authorList>
            <consortium name="The Broad Institute Genomics Platform"/>
            <person name="Earl A."/>
            <person name="Ward D."/>
            <person name="Feldgarden M."/>
            <person name="Gevers D."/>
            <person name="Schmidt T.M."/>
            <person name="Dover J."/>
            <person name="Dai D."/>
            <person name="Walker B."/>
            <person name="Young S."/>
            <person name="Zeng Q."/>
            <person name="Gargeya S."/>
            <person name="Fitzgerald M."/>
            <person name="Haas B."/>
            <person name="Abouelleil A."/>
            <person name="Allen A.W."/>
            <person name="Alvarado L."/>
            <person name="Arachchi H.M."/>
            <person name="Berlin A.M."/>
            <person name="Chapman S.B."/>
            <person name="Gainer-Dewar J."/>
            <person name="Goldberg J."/>
            <person name="Griggs A."/>
            <person name="Gujja S."/>
            <person name="Hansen M."/>
            <person name="Howarth C."/>
            <person name="Imamovic A."/>
            <person name="Ireland A."/>
            <person name="Larimer J."/>
            <person name="McCowan C."/>
            <person name="Murphy C."/>
            <person name="Pearson M."/>
            <person name="Poon T.W."/>
            <person name="Priest M."/>
            <person name="Roberts A."/>
            <person name="Saif S."/>
            <person name="Shea T."/>
            <person name="Sisk P."/>
            <person name="Sykes S."/>
            <person name="Wortman J."/>
            <person name="Nusbaum C."/>
            <person name="Birren B."/>
        </authorList>
    </citation>
    <scope>NUCLEOTIDE SEQUENCE [LARGE SCALE GENOMIC DNA]</scope>
    <source>
        <strain evidence="1 2">HGA0223</strain>
    </source>
</reference>
<protein>
    <submittedName>
        <fullName evidence="1">Uncharacterized protein</fullName>
    </submittedName>
</protein>
<evidence type="ECO:0000313" key="1">
    <source>
        <dbReference type="EMBL" id="EPD97881.1"/>
    </source>
</evidence>
<organism evidence="1 2">
    <name type="scientific">Sutterella wadsworthensis HGA0223</name>
    <dbReference type="NCBI Taxonomy" id="1203554"/>
    <lineage>
        <taxon>Bacteria</taxon>
        <taxon>Pseudomonadati</taxon>
        <taxon>Pseudomonadota</taxon>
        <taxon>Betaproteobacteria</taxon>
        <taxon>Burkholderiales</taxon>
        <taxon>Sutterellaceae</taxon>
        <taxon>Sutterella</taxon>
    </lineage>
</organism>
<accession>S3BBM6</accession>
<dbReference type="EMBL" id="ATCF01000030">
    <property type="protein sequence ID" value="EPD97881.1"/>
    <property type="molecule type" value="Genomic_DNA"/>
</dbReference>
<comment type="caution">
    <text evidence="1">The sequence shown here is derived from an EMBL/GenBank/DDBJ whole genome shotgun (WGS) entry which is preliminary data.</text>
</comment>